<dbReference type="GO" id="GO:0000160">
    <property type="term" value="P:phosphorelay signal transduction system"/>
    <property type="evidence" value="ECO:0007669"/>
    <property type="project" value="InterPro"/>
</dbReference>
<gene>
    <name evidence="3" type="ORF">D5R40_23410</name>
</gene>
<evidence type="ECO:0000313" key="3">
    <source>
        <dbReference type="EMBL" id="RQH31166.1"/>
    </source>
</evidence>
<accession>A0A3N6PMJ4</accession>
<feature type="domain" description="Response regulatory" evidence="2">
    <location>
        <begin position="16"/>
        <end position="55"/>
    </location>
</feature>
<organism evidence="3 4">
    <name type="scientific">Okeania hirsuta</name>
    <dbReference type="NCBI Taxonomy" id="1458930"/>
    <lineage>
        <taxon>Bacteria</taxon>
        <taxon>Bacillati</taxon>
        <taxon>Cyanobacteriota</taxon>
        <taxon>Cyanophyceae</taxon>
        <taxon>Oscillatoriophycideae</taxon>
        <taxon>Oscillatoriales</taxon>
        <taxon>Microcoleaceae</taxon>
        <taxon>Okeania</taxon>
    </lineage>
</organism>
<dbReference type="EMBL" id="RCBY01000169">
    <property type="protein sequence ID" value="RQH31166.1"/>
    <property type="molecule type" value="Genomic_DNA"/>
</dbReference>
<dbReference type="Gene3D" id="3.40.50.2300">
    <property type="match status" value="1"/>
</dbReference>
<evidence type="ECO:0000256" key="1">
    <source>
        <dbReference type="PROSITE-ProRule" id="PRU00169"/>
    </source>
</evidence>
<dbReference type="InterPro" id="IPR001789">
    <property type="entry name" value="Sig_transdc_resp-reg_receiver"/>
</dbReference>
<protein>
    <submittedName>
        <fullName evidence="3">Response regulator</fullName>
    </submittedName>
</protein>
<name>A0A3N6PMJ4_9CYAN</name>
<evidence type="ECO:0000259" key="2">
    <source>
        <dbReference type="PROSITE" id="PS50110"/>
    </source>
</evidence>
<dbReference type="PROSITE" id="PS50110">
    <property type="entry name" value="RESPONSE_REGULATORY"/>
    <property type="match status" value="1"/>
</dbReference>
<dbReference type="RefSeq" id="WP_124143543.1">
    <property type="nucleotide sequence ID" value="NZ_CAWOKI010000352.1"/>
</dbReference>
<keyword evidence="4" id="KW-1185">Reference proteome</keyword>
<reference evidence="3 4" key="1">
    <citation type="journal article" date="2018" name="ACS Chem. Biol.">
        <title>Ketoreductase domain dysfunction expands chemodiversity: malyngamide biosynthesis in the cyanobacterium Okeania hirsuta.</title>
        <authorList>
            <person name="Moss N.A."/>
            <person name="Leao T."/>
            <person name="Rankin M."/>
            <person name="McCullough T.M."/>
            <person name="Qu P."/>
            <person name="Korobeynikov A."/>
            <person name="Smith J.L."/>
            <person name="Gerwick L."/>
            <person name="Gerwick W.H."/>
        </authorList>
    </citation>
    <scope>NUCLEOTIDE SEQUENCE [LARGE SCALE GENOMIC DNA]</scope>
    <source>
        <strain evidence="3 4">PAB10Feb10-1</strain>
    </source>
</reference>
<dbReference type="AlphaFoldDB" id="A0A3N6PMJ4"/>
<sequence length="55" mass="6277">MDQVANCIDYREKNTTILIVDDNPIDLKLAITVLESYNFKVLVSVDGENCFKQAR</sequence>
<comment type="caution">
    <text evidence="1">Lacks conserved residue(s) required for the propagation of feature annotation.</text>
</comment>
<dbReference type="InterPro" id="IPR011006">
    <property type="entry name" value="CheY-like_superfamily"/>
</dbReference>
<comment type="caution">
    <text evidence="3">The sequence shown here is derived from an EMBL/GenBank/DDBJ whole genome shotgun (WGS) entry which is preliminary data.</text>
</comment>
<dbReference type="Proteomes" id="UP000269154">
    <property type="component" value="Unassembled WGS sequence"/>
</dbReference>
<dbReference type="SUPFAM" id="SSF52172">
    <property type="entry name" value="CheY-like"/>
    <property type="match status" value="1"/>
</dbReference>
<proteinExistence type="predicted"/>
<evidence type="ECO:0000313" key="4">
    <source>
        <dbReference type="Proteomes" id="UP000269154"/>
    </source>
</evidence>